<reference evidence="1" key="1">
    <citation type="submission" date="2021-04" db="EMBL/GenBank/DDBJ databases">
        <title>Pseudonocardia sp. nov., isolated from sandy soil of mangrove forest.</title>
        <authorList>
            <person name="Zan Z."/>
            <person name="Huang R."/>
            <person name="Liu W."/>
        </authorList>
    </citation>
    <scope>NUCLEOTIDE SEQUENCE</scope>
    <source>
        <strain evidence="1">S2-4</strain>
    </source>
</reference>
<dbReference type="Proteomes" id="UP001165283">
    <property type="component" value="Unassembled WGS sequence"/>
</dbReference>
<gene>
    <name evidence="1" type="ORF">KDL28_20380</name>
</gene>
<dbReference type="EMBL" id="JAGSOV010000041">
    <property type="protein sequence ID" value="MCO1657419.1"/>
    <property type="molecule type" value="Genomic_DNA"/>
</dbReference>
<organism evidence="1 2">
    <name type="scientific">Pseudonocardia humida</name>
    <dbReference type="NCBI Taxonomy" id="2800819"/>
    <lineage>
        <taxon>Bacteria</taxon>
        <taxon>Bacillati</taxon>
        <taxon>Actinomycetota</taxon>
        <taxon>Actinomycetes</taxon>
        <taxon>Pseudonocardiales</taxon>
        <taxon>Pseudonocardiaceae</taxon>
        <taxon>Pseudonocardia</taxon>
    </lineage>
</organism>
<evidence type="ECO:0008006" key="3">
    <source>
        <dbReference type="Google" id="ProtNLM"/>
    </source>
</evidence>
<accession>A0ABT1A3H6</accession>
<evidence type="ECO:0000313" key="2">
    <source>
        <dbReference type="Proteomes" id="UP001165283"/>
    </source>
</evidence>
<comment type="caution">
    <text evidence="1">The sequence shown here is derived from an EMBL/GenBank/DDBJ whole genome shotgun (WGS) entry which is preliminary data.</text>
</comment>
<proteinExistence type="predicted"/>
<sequence length="104" mass="10695">MAPTPAQITVALDALRDDAELWDGGAEELRSAAGRAGAMALPPAAFSFAGQAVLASYEQLRIKVAALLTAGAANYDDIAIALRQSADAYESDEAAGAHRMAGVY</sequence>
<protein>
    <recommendedName>
        <fullName evidence="3">Excreted virulence factor EspC (Type VII ESX diderm)</fullName>
    </recommendedName>
</protein>
<evidence type="ECO:0000313" key="1">
    <source>
        <dbReference type="EMBL" id="MCO1657419.1"/>
    </source>
</evidence>
<dbReference type="RefSeq" id="WP_252441068.1">
    <property type="nucleotide sequence ID" value="NZ_JAGSOV010000041.1"/>
</dbReference>
<name>A0ABT1A3H6_9PSEU</name>
<keyword evidence="2" id="KW-1185">Reference proteome</keyword>